<feature type="domain" description="Alpha-carbonic anhydrase" evidence="8">
    <location>
        <begin position="24"/>
        <end position="237"/>
    </location>
</feature>
<dbReference type="GO" id="GO:0008270">
    <property type="term" value="F:zinc ion binding"/>
    <property type="evidence" value="ECO:0007669"/>
    <property type="project" value="InterPro"/>
</dbReference>
<comment type="similarity">
    <text evidence="1">Belongs to the alpha-carbonic anhydrase family.</text>
</comment>
<dbReference type="CDD" id="cd03124">
    <property type="entry name" value="alpha_CA_prokaryotic_like"/>
    <property type="match status" value="1"/>
</dbReference>
<dbReference type="InterPro" id="IPR036398">
    <property type="entry name" value="CA_dom_sf"/>
</dbReference>
<dbReference type="SUPFAM" id="SSF51069">
    <property type="entry name" value="Carbonic anhydrase"/>
    <property type="match status" value="1"/>
</dbReference>
<evidence type="ECO:0000256" key="2">
    <source>
        <dbReference type="ARBA" id="ARBA00012925"/>
    </source>
</evidence>
<dbReference type="GO" id="GO:0004089">
    <property type="term" value="F:carbonate dehydratase activity"/>
    <property type="evidence" value="ECO:0007669"/>
    <property type="project" value="UniProtKB-EC"/>
</dbReference>
<dbReference type="EC" id="4.2.1.1" evidence="2"/>
<name>A0A7M1AYH0_9BACT</name>
<dbReference type="Proteomes" id="UP000593719">
    <property type="component" value="Chromosome"/>
</dbReference>
<dbReference type="RefSeq" id="WP_193150891.1">
    <property type="nucleotide sequence ID" value="NZ_CP041235.1"/>
</dbReference>
<evidence type="ECO:0000256" key="7">
    <source>
        <dbReference type="SAM" id="SignalP"/>
    </source>
</evidence>
<organism evidence="9 10">
    <name type="scientific">Sulfurimonas sediminis</name>
    <dbReference type="NCBI Taxonomy" id="2590020"/>
    <lineage>
        <taxon>Bacteria</taxon>
        <taxon>Pseudomonadati</taxon>
        <taxon>Campylobacterota</taxon>
        <taxon>Epsilonproteobacteria</taxon>
        <taxon>Campylobacterales</taxon>
        <taxon>Sulfurimonadaceae</taxon>
        <taxon>Sulfurimonas</taxon>
    </lineage>
</organism>
<accession>A0A7M1AYH0</accession>
<dbReference type="Gene3D" id="3.10.200.10">
    <property type="entry name" value="Alpha carbonic anhydrase"/>
    <property type="match status" value="1"/>
</dbReference>
<evidence type="ECO:0000313" key="9">
    <source>
        <dbReference type="EMBL" id="QOP42527.1"/>
    </source>
</evidence>
<sequence>MKKFSTATLALMAGATMAFAGVEAHWDYAKHGPQDWGHFSKTCKQGKEQSPINIETEKTQQLDHSYTIKLSEDYKGVSTVVDNGHSLKVTPVDAGYISLHGKDYKLKQFHFHGMSEHTIDGRRYNAVAHFVHMAKDGSVAVIAVMFEVGEENPALTKILNAKAKVTINPNDLLPEDTDHYYHYKGSFTTPPCTEGVEWYIFKDTVNISKSQLDALRKYYRNNERPTQPLNKRVVQTK</sequence>
<keyword evidence="10" id="KW-1185">Reference proteome</keyword>
<evidence type="ECO:0000256" key="3">
    <source>
        <dbReference type="ARBA" id="ARBA00022723"/>
    </source>
</evidence>
<evidence type="ECO:0000256" key="6">
    <source>
        <dbReference type="ARBA" id="ARBA00048348"/>
    </source>
</evidence>
<evidence type="ECO:0000313" key="10">
    <source>
        <dbReference type="Proteomes" id="UP000593719"/>
    </source>
</evidence>
<dbReference type="PANTHER" id="PTHR18952:SF265">
    <property type="entry name" value="CARBONIC ANHYDRASE"/>
    <property type="match status" value="1"/>
</dbReference>
<comment type="catalytic activity">
    <reaction evidence="6">
        <text>hydrogencarbonate + H(+) = CO2 + H2O</text>
        <dbReference type="Rhea" id="RHEA:10748"/>
        <dbReference type="ChEBI" id="CHEBI:15377"/>
        <dbReference type="ChEBI" id="CHEBI:15378"/>
        <dbReference type="ChEBI" id="CHEBI:16526"/>
        <dbReference type="ChEBI" id="CHEBI:17544"/>
        <dbReference type="EC" id="4.2.1.1"/>
    </reaction>
</comment>
<dbReference type="SMART" id="SM01057">
    <property type="entry name" value="Carb_anhydrase"/>
    <property type="match status" value="1"/>
</dbReference>
<dbReference type="PROSITE" id="PS51144">
    <property type="entry name" value="ALPHA_CA_2"/>
    <property type="match status" value="1"/>
</dbReference>
<dbReference type="KEGG" id="ssei:FJR45_00565"/>
<dbReference type="PANTHER" id="PTHR18952">
    <property type="entry name" value="CARBONIC ANHYDRASE"/>
    <property type="match status" value="1"/>
</dbReference>
<keyword evidence="3" id="KW-0479">Metal-binding</keyword>
<evidence type="ECO:0000256" key="1">
    <source>
        <dbReference type="ARBA" id="ARBA00010718"/>
    </source>
</evidence>
<evidence type="ECO:0000256" key="5">
    <source>
        <dbReference type="ARBA" id="ARBA00023239"/>
    </source>
</evidence>
<dbReference type="AlphaFoldDB" id="A0A7M1AYH0"/>
<evidence type="ECO:0000259" key="8">
    <source>
        <dbReference type="PROSITE" id="PS51144"/>
    </source>
</evidence>
<dbReference type="InterPro" id="IPR001148">
    <property type="entry name" value="CA_dom"/>
</dbReference>
<protein>
    <recommendedName>
        <fullName evidence="2">carbonic anhydrase</fullName>
        <ecNumber evidence="2">4.2.1.1</ecNumber>
    </recommendedName>
</protein>
<dbReference type="InterPro" id="IPR041891">
    <property type="entry name" value="Alpha_CA_prokaryot-like"/>
</dbReference>
<feature type="signal peptide" evidence="7">
    <location>
        <begin position="1"/>
        <end position="20"/>
    </location>
</feature>
<gene>
    <name evidence="9" type="ORF">FJR45_00565</name>
</gene>
<keyword evidence="5" id="KW-0456">Lyase</keyword>
<feature type="chain" id="PRO_5032833906" description="carbonic anhydrase" evidence="7">
    <location>
        <begin position="21"/>
        <end position="237"/>
    </location>
</feature>
<dbReference type="Pfam" id="PF00194">
    <property type="entry name" value="Carb_anhydrase"/>
    <property type="match status" value="1"/>
</dbReference>
<evidence type="ECO:0000256" key="4">
    <source>
        <dbReference type="ARBA" id="ARBA00022833"/>
    </source>
</evidence>
<proteinExistence type="inferred from homology"/>
<keyword evidence="4" id="KW-0862">Zinc</keyword>
<dbReference type="EMBL" id="CP041235">
    <property type="protein sequence ID" value="QOP42527.1"/>
    <property type="molecule type" value="Genomic_DNA"/>
</dbReference>
<reference evidence="9 10" key="1">
    <citation type="submission" date="2019-06" db="EMBL/GenBank/DDBJ databases">
        <title>Sulfurimonas gotlandica sp. nov., a chemoautotrophic and psychrotolerant epsilonproteobacterium isolated from a pelagic redoxcline, and an emended description of the genus Sulfurimonas.</title>
        <authorList>
            <person name="Wang S."/>
            <person name="Jiang L."/>
            <person name="Shao Z."/>
        </authorList>
    </citation>
    <scope>NUCLEOTIDE SEQUENCE [LARGE SCALE GENOMIC DNA]</scope>
    <source>
        <strain evidence="9 10">S2-6</strain>
    </source>
</reference>
<dbReference type="InterPro" id="IPR023561">
    <property type="entry name" value="Carbonic_anhydrase_a-class"/>
</dbReference>
<keyword evidence="7" id="KW-0732">Signal</keyword>